<gene>
    <name evidence="1" type="ORF">IPOD504_LOCUS3591</name>
</gene>
<dbReference type="EMBL" id="OW152826">
    <property type="protein sequence ID" value="CAH2042123.1"/>
    <property type="molecule type" value="Genomic_DNA"/>
</dbReference>
<keyword evidence="2" id="KW-1185">Reference proteome</keyword>
<evidence type="ECO:0000313" key="1">
    <source>
        <dbReference type="EMBL" id="CAH2042123.1"/>
    </source>
</evidence>
<feature type="non-terminal residue" evidence="1">
    <location>
        <position position="66"/>
    </location>
</feature>
<evidence type="ECO:0000313" key="2">
    <source>
        <dbReference type="Proteomes" id="UP000837857"/>
    </source>
</evidence>
<sequence length="66" mass="7086">MSRAPQIKPRRSVPCPLRVFKSPPTSSSPVTLGIVTCLSNKASTFCLLPVRRVLNSPPTSPSPITL</sequence>
<dbReference type="Proteomes" id="UP000837857">
    <property type="component" value="Chromosome 14"/>
</dbReference>
<accession>A0ABN8I058</accession>
<protein>
    <submittedName>
        <fullName evidence="1">Uncharacterized protein</fullName>
    </submittedName>
</protein>
<reference evidence="1" key="1">
    <citation type="submission" date="2022-03" db="EMBL/GenBank/DDBJ databases">
        <authorList>
            <person name="Martin H S."/>
        </authorList>
    </citation>
    <scope>NUCLEOTIDE SEQUENCE</scope>
</reference>
<name>A0ABN8I058_9NEOP</name>
<proteinExistence type="predicted"/>
<organism evidence="1 2">
    <name type="scientific">Iphiclides podalirius</name>
    <name type="common">scarce swallowtail</name>
    <dbReference type="NCBI Taxonomy" id="110791"/>
    <lineage>
        <taxon>Eukaryota</taxon>
        <taxon>Metazoa</taxon>
        <taxon>Ecdysozoa</taxon>
        <taxon>Arthropoda</taxon>
        <taxon>Hexapoda</taxon>
        <taxon>Insecta</taxon>
        <taxon>Pterygota</taxon>
        <taxon>Neoptera</taxon>
        <taxon>Endopterygota</taxon>
        <taxon>Lepidoptera</taxon>
        <taxon>Glossata</taxon>
        <taxon>Ditrysia</taxon>
        <taxon>Papilionoidea</taxon>
        <taxon>Papilionidae</taxon>
        <taxon>Papilioninae</taxon>
        <taxon>Iphiclides</taxon>
    </lineage>
</organism>